<keyword evidence="2" id="KW-1185">Reference proteome</keyword>
<name>A0AAD9JNR9_9ANNE</name>
<protein>
    <submittedName>
        <fullName evidence="1">Uncharacterized protein</fullName>
    </submittedName>
</protein>
<comment type="caution">
    <text evidence="1">The sequence shown here is derived from an EMBL/GenBank/DDBJ whole genome shotgun (WGS) entry which is preliminary data.</text>
</comment>
<dbReference type="EMBL" id="JAODUP010000230">
    <property type="protein sequence ID" value="KAK2155833.1"/>
    <property type="molecule type" value="Genomic_DNA"/>
</dbReference>
<dbReference type="AlphaFoldDB" id="A0AAD9JNR9"/>
<proteinExistence type="predicted"/>
<sequence>MIFPPWVGFYPVCICIPDADTIEIPPENCECTCVCEEPDEDCVTPSQNCEPKSKCGNFVDKQSDFYLKCAPLLDAKIIDQMYKDCLVWEEQGETELEDFCDNVKTICKVKGVDIDLPGVICDSTTIEITTTPITTTMTTTPTTTTTATECVPSSKCDNLATGVESDFNEKCAPLLAPEIIAQMQKDCKKWEEVGEEELEDFCQNVIAVCSSKGEEIECPEIPCSTTTLTTTTSCVPLSKCDNLKEGVESDFNEKCAPLLAPEIIAQMQKDCKKWEEVGEEELEDFCQNVIAVCSSKGEEIECPEIPCSTTTLTTTTSCVPFSKCDNLKEGVESDFNEKCAPLLAPEIIAQMQKDCKKWEEVGEEELEDFCQNVIAVCSSKGEEIECPEIPCSTTTITTTQSTTTTTTTTSGPCVPRSKCDNLLEGVDSDFNKKCAPLLAPEIIAQMQKDCKKWEEVGEEELEDFCQNVIAVCSSKGEEIECPEIPCSTTTESTTTVTTTTEPNYTVVYDNCTCTCICTGTTPTPAECSKYS</sequence>
<organism evidence="1 2">
    <name type="scientific">Paralvinella palmiformis</name>
    <dbReference type="NCBI Taxonomy" id="53620"/>
    <lineage>
        <taxon>Eukaryota</taxon>
        <taxon>Metazoa</taxon>
        <taxon>Spiralia</taxon>
        <taxon>Lophotrochozoa</taxon>
        <taxon>Annelida</taxon>
        <taxon>Polychaeta</taxon>
        <taxon>Sedentaria</taxon>
        <taxon>Canalipalpata</taxon>
        <taxon>Terebellida</taxon>
        <taxon>Terebelliformia</taxon>
        <taxon>Alvinellidae</taxon>
        <taxon>Paralvinella</taxon>
    </lineage>
</organism>
<gene>
    <name evidence="1" type="ORF">LSH36_230g05012</name>
</gene>
<dbReference type="Proteomes" id="UP001208570">
    <property type="component" value="Unassembled WGS sequence"/>
</dbReference>
<accession>A0AAD9JNR9</accession>
<evidence type="ECO:0000313" key="1">
    <source>
        <dbReference type="EMBL" id="KAK2155833.1"/>
    </source>
</evidence>
<evidence type="ECO:0000313" key="2">
    <source>
        <dbReference type="Proteomes" id="UP001208570"/>
    </source>
</evidence>
<reference evidence="1" key="1">
    <citation type="journal article" date="2023" name="Mol. Biol. Evol.">
        <title>Third-Generation Sequencing Reveals the Adaptive Role of the Epigenome in Three Deep-Sea Polychaetes.</title>
        <authorList>
            <person name="Perez M."/>
            <person name="Aroh O."/>
            <person name="Sun Y."/>
            <person name="Lan Y."/>
            <person name="Juniper S.K."/>
            <person name="Young C.R."/>
            <person name="Angers B."/>
            <person name="Qian P.Y."/>
        </authorList>
    </citation>
    <scope>NUCLEOTIDE SEQUENCE</scope>
    <source>
        <strain evidence="1">P08H-3</strain>
    </source>
</reference>